<evidence type="ECO:0000256" key="2">
    <source>
        <dbReference type="SAM" id="MobiDB-lite"/>
    </source>
</evidence>
<dbReference type="STRING" id="546271.Selsp_1816"/>
<evidence type="ECO:0008006" key="6">
    <source>
        <dbReference type="Google" id="ProtNLM"/>
    </source>
</evidence>
<dbReference type="PANTHER" id="PTHR37313">
    <property type="entry name" value="UPF0749 PROTEIN RV1825"/>
    <property type="match status" value="1"/>
</dbReference>
<dbReference type="AlphaFoldDB" id="C9LSA9"/>
<organism evidence="4 5">
    <name type="scientific">Selenomonas sputigena (strain ATCC 35185 / DSM 20758 / CCUG 44933 / VPI D19B-28)</name>
    <dbReference type="NCBI Taxonomy" id="546271"/>
    <lineage>
        <taxon>Bacteria</taxon>
        <taxon>Bacillati</taxon>
        <taxon>Bacillota</taxon>
        <taxon>Negativicutes</taxon>
        <taxon>Selenomonadales</taxon>
        <taxon>Selenomonadaceae</taxon>
        <taxon>Selenomonas</taxon>
    </lineage>
</organism>
<name>C9LSA9_SELS3</name>
<dbReference type="InterPro" id="IPR010273">
    <property type="entry name" value="DUF881"/>
</dbReference>
<accession>C9LSA9</accession>
<dbReference type="eggNOG" id="COG3879">
    <property type="taxonomic scope" value="Bacteria"/>
</dbReference>
<protein>
    <recommendedName>
        <fullName evidence="6">DUF881 domain-containing protein</fullName>
    </recommendedName>
</protein>
<gene>
    <name evidence="4" type="ORF">SELSPUOL_00333</name>
</gene>
<proteinExistence type="inferred from homology"/>
<feature type="region of interest" description="Disordered" evidence="2">
    <location>
        <begin position="80"/>
        <end position="100"/>
    </location>
</feature>
<dbReference type="Pfam" id="PF05949">
    <property type="entry name" value="DUF881"/>
    <property type="match status" value="1"/>
</dbReference>
<evidence type="ECO:0000313" key="4">
    <source>
        <dbReference type="EMBL" id="EEX78149.1"/>
    </source>
</evidence>
<dbReference type="Proteomes" id="UP000003505">
    <property type="component" value="Unassembled WGS sequence"/>
</dbReference>
<dbReference type="Gene3D" id="3.30.70.1880">
    <property type="entry name" value="Protein of unknown function DUF881"/>
    <property type="match status" value="1"/>
</dbReference>
<reference evidence="4 5" key="1">
    <citation type="submission" date="2009-09" db="EMBL/GenBank/DDBJ databases">
        <authorList>
            <person name="Weinstock G."/>
            <person name="Sodergren E."/>
            <person name="Clifton S."/>
            <person name="Fulton L."/>
            <person name="Fulton B."/>
            <person name="Courtney L."/>
            <person name="Fronick C."/>
            <person name="Harrison M."/>
            <person name="Strong C."/>
            <person name="Farmer C."/>
            <person name="Delahaunty K."/>
            <person name="Markovic C."/>
            <person name="Hall O."/>
            <person name="Minx P."/>
            <person name="Tomlinson C."/>
            <person name="Mitreva M."/>
            <person name="Nelson J."/>
            <person name="Hou S."/>
            <person name="Wollam A."/>
            <person name="Pepin K.H."/>
            <person name="Johnson M."/>
            <person name="Bhonagiri V."/>
            <person name="Nash W.E."/>
            <person name="Warren W."/>
            <person name="Chinwalla A."/>
            <person name="Mardis E.R."/>
            <person name="Wilson R.K."/>
        </authorList>
    </citation>
    <scope>NUCLEOTIDE SEQUENCE [LARGE SCALE GENOMIC DNA]</scope>
    <source>
        <strain evidence="5">ATCC 35185 / DSM 20758 / VPI D19B-28</strain>
    </source>
</reference>
<dbReference type="EMBL" id="ACKP02000010">
    <property type="protein sequence ID" value="EEX78149.1"/>
    <property type="molecule type" value="Genomic_DNA"/>
</dbReference>
<sequence>MEENLSLRYNSFIISFQQQLGRHFMINFKQGRWSIAFVCMVLGFMLAVQFRATEDMRQSVSQQRVEELATRLLETEKERDRLQEELKDTKDAASEGPSNDYQRMKGGFTALAGPGVIVTLDDSKATSKAGENPNLYLIHDDDLLRVINELRAAGAEAVSINGQRLTGTSEIRCAGPTLSVNNVRSAPPYKIHAIGDPESLEKSIKMRGGVEDTLKVWGIQIDVKKEEHVEVPAYKGAASFKYAKAIEALSDEKEGSR</sequence>
<evidence type="ECO:0000256" key="1">
    <source>
        <dbReference type="ARBA" id="ARBA00009108"/>
    </source>
</evidence>
<comment type="similarity">
    <text evidence="1">Belongs to the UPF0749 family.</text>
</comment>
<feature type="compositionally biased region" description="Basic and acidic residues" evidence="2">
    <location>
        <begin position="80"/>
        <end position="93"/>
    </location>
</feature>
<keyword evidence="3" id="KW-0812">Transmembrane</keyword>
<keyword evidence="3" id="KW-0472">Membrane</keyword>
<feature type="transmembrane region" description="Helical" evidence="3">
    <location>
        <begin position="33"/>
        <end position="52"/>
    </location>
</feature>
<comment type="caution">
    <text evidence="4">The sequence shown here is derived from an EMBL/GenBank/DDBJ whole genome shotgun (WGS) entry which is preliminary data.</text>
</comment>
<evidence type="ECO:0000313" key="5">
    <source>
        <dbReference type="Proteomes" id="UP000003505"/>
    </source>
</evidence>
<evidence type="ECO:0000256" key="3">
    <source>
        <dbReference type="SAM" id="Phobius"/>
    </source>
</evidence>
<dbReference type="PANTHER" id="PTHR37313:SF2">
    <property type="entry name" value="UPF0749 PROTEIN YLXX"/>
    <property type="match status" value="1"/>
</dbReference>
<keyword evidence="3" id="KW-1133">Transmembrane helix</keyword>